<gene>
    <name evidence="1" type="ORF">J2I46_07770</name>
</gene>
<keyword evidence="2" id="KW-1185">Reference proteome</keyword>
<dbReference type="Proteomes" id="UP000664628">
    <property type="component" value="Unassembled WGS sequence"/>
</dbReference>
<reference evidence="1 2" key="1">
    <citation type="submission" date="2021-03" db="EMBL/GenBank/DDBJ databases">
        <title>Fibrella sp. HMF5405 genome sequencing and assembly.</title>
        <authorList>
            <person name="Kang H."/>
            <person name="Kim H."/>
            <person name="Bae S."/>
            <person name="Joh K."/>
        </authorList>
    </citation>
    <scope>NUCLEOTIDE SEQUENCE [LARGE SCALE GENOMIC DNA]</scope>
    <source>
        <strain evidence="1 2">HMF5405</strain>
    </source>
</reference>
<dbReference type="EMBL" id="JAFMYW010000002">
    <property type="protein sequence ID" value="MBO0948470.1"/>
    <property type="molecule type" value="Genomic_DNA"/>
</dbReference>
<organism evidence="1 2">
    <name type="scientific">Fibrella forsythiae</name>
    <dbReference type="NCBI Taxonomy" id="2817061"/>
    <lineage>
        <taxon>Bacteria</taxon>
        <taxon>Pseudomonadati</taxon>
        <taxon>Bacteroidota</taxon>
        <taxon>Cytophagia</taxon>
        <taxon>Cytophagales</taxon>
        <taxon>Spirosomataceae</taxon>
        <taxon>Fibrella</taxon>
    </lineage>
</organism>
<evidence type="ECO:0000313" key="1">
    <source>
        <dbReference type="EMBL" id="MBO0948470.1"/>
    </source>
</evidence>
<proteinExistence type="predicted"/>
<name>A0ABS3JEP4_9BACT</name>
<comment type="caution">
    <text evidence="1">The sequence shown here is derived from an EMBL/GenBank/DDBJ whole genome shotgun (WGS) entry which is preliminary data.</text>
</comment>
<accession>A0ABS3JEP4</accession>
<evidence type="ECO:0000313" key="2">
    <source>
        <dbReference type="Proteomes" id="UP000664628"/>
    </source>
</evidence>
<protein>
    <submittedName>
        <fullName evidence="1">Uncharacterized protein</fullName>
    </submittedName>
</protein>
<sequence length="315" mass="34981">MATLSGCLSNRQAMSTLKRVASDNCHIDSSGTSGYVFHPTNLVPGSADDSLLRRRYGDRGLRMAQAVGLTNLLVQMTQLEQHQQTDQPTSLRYLALRQKLTDQLQLANFDIATAAALVDCDSKRATLTATLLTRRENSREKRMTISAITIGAVAVIGASLLNLHEQHLTADWFHIAGGVGEGGLGVLALRQKPPRAEYSHPRNPLREIWTHTGTSTVFPPLVWYYLTKPQTDNSQSLADALHSRWELLVSLDEKAGNSRKHKHREIAYFGDGDTYTAEELTVRAAMLGQLETELRLMNNDLTILLNEIVRPSVKR</sequence>